<protein>
    <submittedName>
        <fullName evidence="1">Uncharacterized protein</fullName>
    </submittedName>
</protein>
<dbReference type="Proteomes" id="UP000793456">
    <property type="component" value="Chromosome VI"/>
</dbReference>
<dbReference type="EMBL" id="CM011679">
    <property type="protein sequence ID" value="TMS18575.1"/>
    <property type="molecule type" value="Genomic_DNA"/>
</dbReference>
<name>A0ACD3RGT9_LARCR</name>
<evidence type="ECO:0000313" key="2">
    <source>
        <dbReference type="Proteomes" id="UP000793456"/>
    </source>
</evidence>
<proteinExistence type="predicted"/>
<comment type="caution">
    <text evidence="1">The sequence shown here is derived from an EMBL/GenBank/DDBJ whole genome shotgun (WGS) entry which is preliminary data.</text>
</comment>
<reference evidence="1" key="1">
    <citation type="submission" date="2018-11" db="EMBL/GenBank/DDBJ databases">
        <title>The sequence and de novo assembly of Larimichthys crocea genome using PacBio and Hi-C technologies.</title>
        <authorList>
            <person name="Xu P."/>
            <person name="Chen B."/>
            <person name="Zhou Z."/>
            <person name="Ke Q."/>
            <person name="Wu Y."/>
            <person name="Bai H."/>
            <person name="Pu F."/>
        </authorList>
    </citation>
    <scope>NUCLEOTIDE SEQUENCE</scope>
    <source>
        <tissue evidence="1">Muscle</tissue>
    </source>
</reference>
<organism evidence="1 2">
    <name type="scientific">Larimichthys crocea</name>
    <name type="common">Large yellow croaker</name>
    <name type="synonym">Pseudosciaena crocea</name>
    <dbReference type="NCBI Taxonomy" id="215358"/>
    <lineage>
        <taxon>Eukaryota</taxon>
        <taxon>Metazoa</taxon>
        <taxon>Chordata</taxon>
        <taxon>Craniata</taxon>
        <taxon>Vertebrata</taxon>
        <taxon>Euteleostomi</taxon>
        <taxon>Actinopterygii</taxon>
        <taxon>Neopterygii</taxon>
        <taxon>Teleostei</taxon>
        <taxon>Neoteleostei</taxon>
        <taxon>Acanthomorphata</taxon>
        <taxon>Eupercaria</taxon>
        <taxon>Sciaenidae</taxon>
        <taxon>Larimichthys</taxon>
    </lineage>
</organism>
<evidence type="ECO:0000313" key="1">
    <source>
        <dbReference type="EMBL" id="TMS18575.1"/>
    </source>
</evidence>
<sequence>MASRDKRTDHEQRLADEGGNQPEADRDGGARAVSDSVSRSAGARCDQGEGPGACHGGGPGHRSHTERQSTCTRQREERAPAENQSFSSSTRNLVNEPIAV</sequence>
<accession>A0ACD3RGT9</accession>
<gene>
    <name evidence="1" type="ORF">E3U43_010901</name>
</gene>
<keyword evidence="2" id="KW-1185">Reference proteome</keyword>